<keyword evidence="1" id="KW-0472">Membrane</keyword>
<evidence type="ECO:0000256" key="1">
    <source>
        <dbReference type="SAM" id="Phobius"/>
    </source>
</evidence>
<keyword evidence="1" id="KW-0812">Transmembrane</keyword>
<proteinExistence type="predicted"/>
<dbReference type="AlphaFoldDB" id="A0A4P6X089"/>
<organism evidence="3 4">
    <name type="scientific">Hydrogenophaga pseudoflava</name>
    <name type="common">Pseudomonas carboxydoflava</name>
    <dbReference type="NCBI Taxonomy" id="47421"/>
    <lineage>
        <taxon>Bacteria</taxon>
        <taxon>Pseudomonadati</taxon>
        <taxon>Pseudomonadota</taxon>
        <taxon>Betaproteobacteria</taxon>
        <taxon>Burkholderiales</taxon>
        <taxon>Comamonadaceae</taxon>
        <taxon>Hydrogenophaga</taxon>
    </lineage>
</organism>
<evidence type="ECO:0000259" key="2">
    <source>
        <dbReference type="Pfam" id="PF13472"/>
    </source>
</evidence>
<feature type="domain" description="SGNH hydrolase-type esterase" evidence="2">
    <location>
        <begin position="105"/>
        <end position="320"/>
    </location>
</feature>
<dbReference type="GO" id="GO:0016788">
    <property type="term" value="F:hydrolase activity, acting on ester bonds"/>
    <property type="evidence" value="ECO:0007669"/>
    <property type="project" value="UniProtKB-ARBA"/>
</dbReference>
<dbReference type="SUPFAM" id="SSF52266">
    <property type="entry name" value="SGNH hydrolase"/>
    <property type="match status" value="1"/>
</dbReference>
<sequence length="339" mass="38008">MPTNSTETLSAGKRLVFYLVLLSPLLALVGGGLYLVLGTSLVQDVYLASWRNLETPCMRWTDEGYGYKAKPGPCVLNNLEYQTVMTFDEEGFRNADTRAPSDVVLIGDSHTQGFGVKDAESFPEVLRSRYHLRTKNLGISSYATLRELESLKAYSGGAKVVVLQYCNNDADENKRAVESTREEFLRQVHSRWLHMQARYHDNKARGPIAPVLDLAHAIYKGDYKSRARFEARSLARNMPWEADNFAKIVARYRPVLEGKKLIVFESSGYGFNHPGFKSTFEAALSQHAPGLDVVVLDSQALLKRSDYYRIDDHLNPQGHEHLAQILSPLITDGLKSPAP</sequence>
<protein>
    <recommendedName>
        <fullName evidence="2">SGNH hydrolase-type esterase domain-containing protein</fullName>
    </recommendedName>
</protein>
<dbReference type="Gene3D" id="3.40.50.1110">
    <property type="entry name" value="SGNH hydrolase"/>
    <property type="match status" value="1"/>
</dbReference>
<dbReference type="InterPro" id="IPR036514">
    <property type="entry name" value="SGNH_hydro_sf"/>
</dbReference>
<feature type="transmembrane region" description="Helical" evidence="1">
    <location>
        <begin position="15"/>
        <end position="37"/>
    </location>
</feature>
<dbReference type="InterPro" id="IPR013830">
    <property type="entry name" value="SGNH_hydro"/>
</dbReference>
<gene>
    <name evidence="3" type="ORF">HPF_04465</name>
</gene>
<dbReference type="KEGG" id="hpse:HPF_04465"/>
<reference evidence="3 4" key="1">
    <citation type="submission" date="2019-03" db="EMBL/GenBank/DDBJ databases">
        <authorList>
            <person name="Sebastian G."/>
            <person name="Baumann P."/>
            <person name="Ruckert C."/>
            <person name="Kalinowski J."/>
            <person name="Nebel B."/>
            <person name="Takors R."/>
            <person name="Blombach B."/>
        </authorList>
    </citation>
    <scope>NUCLEOTIDE SEQUENCE [LARGE SCALE GENOMIC DNA]</scope>
    <source>
        <strain evidence="3 4">DSM 1084</strain>
    </source>
</reference>
<dbReference type="Pfam" id="PF13472">
    <property type="entry name" value="Lipase_GDSL_2"/>
    <property type="match status" value="1"/>
</dbReference>
<evidence type="ECO:0000313" key="3">
    <source>
        <dbReference type="EMBL" id="QBM26924.1"/>
    </source>
</evidence>
<keyword evidence="1" id="KW-1133">Transmembrane helix</keyword>
<dbReference type="EMBL" id="CP037867">
    <property type="protein sequence ID" value="QBM26924.1"/>
    <property type="molecule type" value="Genomic_DNA"/>
</dbReference>
<keyword evidence="4" id="KW-1185">Reference proteome</keyword>
<name>A0A4P6X089_HYDPS</name>
<evidence type="ECO:0000313" key="4">
    <source>
        <dbReference type="Proteomes" id="UP000293912"/>
    </source>
</evidence>
<accession>A0A4P6X089</accession>
<dbReference type="Proteomes" id="UP000293912">
    <property type="component" value="Chromosome"/>
</dbReference>